<gene>
    <name evidence="4" type="ORF">DYE49_02505</name>
</gene>
<evidence type="ECO:0000256" key="1">
    <source>
        <dbReference type="SAM" id="MobiDB-lite"/>
    </source>
</evidence>
<keyword evidence="2" id="KW-0472">Membrane</keyword>
<evidence type="ECO:0000256" key="2">
    <source>
        <dbReference type="SAM" id="Phobius"/>
    </source>
</evidence>
<dbReference type="Pfam" id="PF08378">
    <property type="entry name" value="NERD"/>
    <property type="match status" value="1"/>
</dbReference>
<dbReference type="EMBL" id="CP031517">
    <property type="protein sequence ID" value="QOS39385.1"/>
    <property type="molecule type" value="Genomic_DNA"/>
</dbReference>
<dbReference type="InterPro" id="IPR011528">
    <property type="entry name" value="NERD"/>
</dbReference>
<proteinExistence type="predicted"/>
<dbReference type="PROSITE" id="PS50965">
    <property type="entry name" value="NERD"/>
    <property type="match status" value="1"/>
</dbReference>
<reference evidence="4 5" key="1">
    <citation type="submission" date="2018-08" db="EMBL/GenBank/DDBJ databases">
        <title>The first complete genome of Treponema rectale (CHPAT), a commensal spirochete of the bovine rectum.</title>
        <authorList>
            <person name="Staton G.J."/>
            <person name="Clegg S.R."/>
            <person name="Carter S.D."/>
            <person name="Radford A.D."/>
            <person name="Darby A."/>
            <person name="Hall N."/>
            <person name="Birtles R.J."/>
            <person name="Evans N.J."/>
        </authorList>
    </citation>
    <scope>NUCLEOTIDE SEQUENCE [LARGE SCALE GENOMIC DNA]</scope>
    <source>
        <strain evidence="4 5">CHPA</strain>
    </source>
</reference>
<evidence type="ECO:0000259" key="3">
    <source>
        <dbReference type="PROSITE" id="PS50965"/>
    </source>
</evidence>
<keyword evidence="2" id="KW-0812">Transmembrane</keyword>
<evidence type="ECO:0000313" key="5">
    <source>
        <dbReference type="Proteomes" id="UP000593591"/>
    </source>
</evidence>
<feature type="domain" description="NERD" evidence="3">
    <location>
        <begin position="66"/>
        <end position="186"/>
    </location>
</feature>
<keyword evidence="2" id="KW-1133">Transmembrane helix</keyword>
<feature type="compositionally biased region" description="Basic and acidic residues" evidence="1">
    <location>
        <begin position="38"/>
        <end position="47"/>
    </location>
</feature>
<feature type="region of interest" description="Disordered" evidence="1">
    <location>
        <begin position="37"/>
        <end position="56"/>
    </location>
</feature>
<feature type="transmembrane region" description="Helical" evidence="2">
    <location>
        <begin position="6"/>
        <end position="29"/>
    </location>
</feature>
<evidence type="ECO:0000313" key="4">
    <source>
        <dbReference type="EMBL" id="QOS39385.1"/>
    </source>
</evidence>
<dbReference type="Proteomes" id="UP000593591">
    <property type="component" value="Chromosome"/>
</dbReference>
<sequence length="251" mass="29110">MPDILGYILLAFFLILFGIFFVVIIAILVSTGKSHHKRTDDQKRQSESESDEEWDDDYPLTQREWFGKVGENHVADMLSRIVSEYQGKAFDDFTFMDENGHSSNIDHILVCGGGVFVIETKANRGSIFGWKNDMYWYAEKGYSQESKTFKNPILQNQGHINHLRRMFKVNPPKMISMIIFPEASSLRNVDSNLVYDIPSAYAYIVEQIRNKEYKPGFINRISSQLQSIKNQYGISLEEHKANIRDKYQDQD</sequence>
<protein>
    <submittedName>
        <fullName evidence="4">NERD domain-containing protein</fullName>
    </submittedName>
</protein>
<dbReference type="AlphaFoldDB" id="A0A7M1XK55"/>
<organism evidence="4 5">
    <name type="scientific">Treponema rectale</name>
    <dbReference type="NCBI Taxonomy" id="744512"/>
    <lineage>
        <taxon>Bacteria</taxon>
        <taxon>Pseudomonadati</taxon>
        <taxon>Spirochaetota</taxon>
        <taxon>Spirochaetia</taxon>
        <taxon>Spirochaetales</taxon>
        <taxon>Treponemataceae</taxon>
        <taxon>Treponema</taxon>
    </lineage>
</organism>
<name>A0A7M1XK55_9SPIR</name>
<accession>A0A7M1XK55</accession>
<dbReference type="KEGG" id="trc:DYE49_02505"/>